<comment type="caution">
    <text evidence="3">The sequence shown here is derived from an EMBL/GenBank/DDBJ whole genome shotgun (WGS) entry which is preliminary data.</text>
</comment>
<reference evidence="3" key="1">
    <citation type="submission" date="2022-04" db="EMBL/GenBank/DDBJ databases">
        <title>Carnegiea gigantea Genome sequencing and assembly v2.</title>
        <authorList>
            <person name="Copetti D."/>
            <person name="Sanderson M.J."/>
            <person name="Burquez A."/>
            <person name="Wojciechowski M.F."/>
        </authorList>
    </citation>
    <scope>NUCLEOTIDE SEQUENCE</scope>
    <source>
        <strain evidence="3">SGP5-SGP5p</strain>
        <tissue evidence="3">Aerial part</tissue>
    </source>
</reference>
<dbReference type="SUPFAM" id="SSF49363">
    <property type="entry name" value="Purple acid phosphatase, N-terminal domain"/>
    <property type="match status" value="1"/>
</dbReference>
<gene>
    <name evidence="3" type="ORF">Cgig2_022730</name>
</gene>
<accession>A0A9Q1KDE0</accession>
<evidence type="ECO:0000313" key="4">
    <source>
        <dbReference type="Proteomes" id="UP001153076"/>
    </source>
</evidence>
<dbReference type="InterPro" id="IPR008963">
    <property type="entry name" value="Purple_acid_Pase-like_N"/>
</dbReference>
<dbReference type="InterPro" id="IPR040974">
    <property type="entry name" value="Fn3_PAP"/>
</dbReference>
<evidence type="ECO:0000259" key="2">
    <source>
        <dbReference type="Pfam" id="PF17808"/>
    </source>
</evidence>
<dbReference type="EMBL" id="JAKOGI010000182">
    <property type="protein sequence ID" value="KAJ8440874.1"/>
    <property type="molecule type" value="Genomic_DNA"/>
</dbReference>
<feature type="chain" id="PRO_5040205919" description="Purple acid phosphatase Fn3-like domain-containing protein" evidence="1">
    <location>
        <begin position="32"/>
        <end position="235"/>
    </location>
</feature>
<dbReference type="Pfam" id="PF17808">
    <property type="entry name" value="fn3_PAP"/>
    <property type="match status" value="1"/>
</dbReference>
<evidence type="ECO:0000256" key="1">
    <source>
        <dbReference type="SAM" id="SignalP"/>
    </source>
</evidence>
<feature type="domain" description="Purple acid phosphatase Fn3-like" evidence="2">
    <location>
        <begin position="55"/>
        <end position="173"/>
    </location>
</feature>
<dbReference type="OrthoDB" id="45007at2759"/>
<keyword evidence="1" id="KW-0732">Signal</keyword>
<feature type="signal peptide" evidence="1">
    <location>
        <begin position="1"/>
        <end position="31"/>
    </location>
</feature>
<dbReference type="Proteomes" id="UP001153076">
    <property type="component" value="Unassembled WGS sequence"/>
</dbReference>
<protein>
    <recommendedName>
        <fullName evidence="2">Purple acid phosphatase Fn3-like domain-containing protein</fullName>
    </recommendedName>
</protein>
<evidence type="ECO:0000313" key="3">
    <source>
        <dbReference type="EMBL" id="KAJ8440874.1"/>
    </source>
</evidence>
<organism evidence="3 4">
    <name type="scientific">Carnegiea gigantea</name>
    <dbReference type="NCBI Taxonomy" id="171969"/>
    <lineage>
        <taxon>Eukaryota</taxon>
        <taxon>Viridiplantae</taxon>
        <taxon>Streptophyta</taxon>
        <taxon>Embryophyta</taxon>
        <taxon>Tracheophyta</taxon>
        <taxon>Spermatophyta</taxon>
        <taxon>Magnoliopsida</taxon>
        <taxon>eudicotyledons</taxon>
        <taxon>Gunneridae</taxon>
        <taxon>Pentapetalae</taxon>
        <taxon>Caryophyllales</taxon>
        <taxon>Cactineae</taxon>
        <taxon>Cactaceae</taxon>
        <taxon>Cactoideae</taxon>
        <taxon>Echinocereeae</taxon>
        <taxon>Carnegiea</taxon>
    </lineage>
</organism>
<dbReference type="GO" id="GO:0003993">
    <property type="term" value="F:acid phosphatase activity"/>
    <property type="evidence" value="ECO:0007669"/>
    <property type="project" value="InterPro"/>
</dbReference>
<dbReference type="PANTHER" id="PTHR45778">
    <property type="entry name" value="PURPLE ACID PHOSPHATASE-RELATED"/>
    <property type="match status" value="1"/>
</dbReference>
<proteinExistence type="predicted"/>
<name>A0A9Q1KDE0_9CARY</name>
<sequence>MTEMFVGIMTAFHLIWEAILWVCLTLRGVASDYHQPLSKIAIHKATAAVHGSAYIKVTPSVLGLKGGSSEWVTVEYGCNQPSTDDWIGVFSPSNFNESSCSPESPPTYSPLLCTAPIKFQYATYLNPEYEETGNGRMRLQLINQRSDFSFALFTGGLSNPTVVAVSNTISFANPKAPVYPRLAQGKLWNEITVTWTSGYGTEEAEPFVEWGPVGGGTTQSPVGTLTFHRNSMCGT</sequence>
<dbReference type="GO" id="GO:0046872">
    <property type="term" value="F:metal ion binding"/>
    <property type="evidence" value="ECO:0007669"/>
    <property type="project" value="InterPro"/>
</dbReference>
<keyword evidence="4" id="KW-1185">Reference proteome</keyword>
<dbReference type="AlphaFoldDB" id="A0A9Q1KDE0"/>
<dbReference type="PANTHER" id="PTHR45778:SF16">
    <property type="entry name" value="INACTIVE PURPLE ACID PHOSPHATASE 1-RELATED"/>
    <property type="match status" value="1"/>
</dbReference>